<evidence type="ECO:0000313" key="1">
    <source>
        <dbReference type="Proteomes" id="UP000694925"/>
    </source>
</evidence>
<dbReference type="KEGG" id="ccal:108629396"/>
<dbReference type="Proteomes" id="UP000694925">
    <property type="component" value="Unplaced"/>
</dbReference>
<protein>
    <submittedName>
        <fullName evidence="2">Uncharacterized protein LOC108629396</fullName>
    </submittedName>
</protein>
<name>A0AAJ7S850_9HYME</name>
<accession>A0AAJ7S850</accession>
<sequence>MIVSRSFRWKSSGRELNKRRLIARDPPRSIAPSNQCRNRVNAVELDLAVYVTVCVPVDPLAPIRELDPCSLERSLAKEKELYVACPTKDDGLVFRTLCLLPKPDRDYQQARKRSLFSIFPRSPQHELWYIRDRRWKNFLKRSGPIVDCTKKEEVQKVDDDDDDDEPCGFLKARHKFEKPKSLPLGNINDYTVEKLQESSQHDAKLSEKLNMDHPKKYIPGVIHRMENPDDTSMQDALERADAFRVVLKMHETPSASPPVDERVSSKEHPRVSACCCETDDDVQVKAPKYFGDERWQPLHEDIPFPKENHKRHEELRKLTYPFLHELHTWYSKNKPTRLIVPLRSPGKRPMPEMRFSHL</sequence>
<keyword evidence="1" id="KW-1185">Reference proteome</keyword>
<dbReference type="AlphaFoldDB" id="A0AAJ7S850"/>
<reference evidence="2" key="1">
    <citation type="submission" date="2025-08" db="UniProtKB">
        <authorList>
            <consortium name="RefSeq"/>
        </authorList>
    </citation>
    <scope>IDENTIFICATION</scope>
    <source>
        <tissue evidence="2">Whole body</tissue>
    </source>
</reference>
<gene>
    <name evidence="2" type="primary">LOC108629396</name>
</gene>
<organism evidence="1 2">
    <name type="scientific">Ceratina calcarata</name>
    <dbReference type="NCBI Taxonomy" id="156304"/>
    <lineage>
        <taxon>Eukaryota</taxon>
        <taxon>Metazoa</taxon>
        <taxon>Ecdysozoa</taxon>
        <taxon>Arthropoda</taxon>
        <taxon>Hexapoda</taxon>
        <taxon>Insecta</taxon>
        <taxon>Pterygota</taxon>
        <taxon>Neoptera</taxon>
        <taxon>Endopterygota</taxon>
        <taxon>Hymenoptera</taxon>
        <taxon>Apocrita</taxon>
        <taxon>Aculeata</taxon>
        <taxon>Apoidea</taxon>
        <taxon>Anthophila</taxon>
        <taxon>Apidae</taxon>
        <taxon>Ceratina</taxon>
        <taxon>Zadontomerus</taxon>
    </lineage>
</organism>
<dbReference type="GeneID" id="108629396"/>
<dbReference type="RefSeq" id="XP_026673092.1">
    <property type="nucleotide sequence ID" value="XM_026817291.1"/>
</dbReference>
<proteinExistence type="predicted"/>
<evidence type="ECO:0000313" key="2">
    <source>
        <dbReference type="RefSeq" id="XP_026673092.1"/>
    </source>
</evidence>